<dbReference type="InterPro" id="IPR051468">
    <property type="entry name" value="Fungal_SecMetab_SDRs"/>
</dbReference>
<dbReference type="PANTHER" id="PTHR43544">
    <property type="entry name" value="SHORT-CHAIN DEHYDROGENASE/REDUCTASE"/>
    <property type="match status" value="1"/>
</dbReference>
<dbReference type="Pfam" id="PF00106">
    <property type="entry name" value="adh_short"/>
    <property type="match status" value="1"/>
</dbReference>
<dbReference type="AlphaFoldDB" id="A0A9P4UVE1"/>
<evidence type="ECO:0000313" key="4">
    <source>
        <dbReference type="Proteomes" id="UP000799444"/>
    </source>
</evidence>
<accession>A0A9P4UVE1</accession>
<name>A0A9P4UVE1_9PLEO</name>
<comment type="caution">
    <text evidence="3">The sequence shown here is derived from an EMBL/GenBank/DDBJ whole genome shotgun (WGS) entry which is preliminary data.</text>
</comment>
<evidence type="ECO:0000313" key="3">
    <source>
        <dbReference type="EMBL" id="KAF2728144.1"/>
    </source>
</evidence>
<dbReference type="Proteomes" id="UP000799444">
    <property type="component" value="Unassembled WGS sequence"/>
</dbReference>
<reference evidence="3" key="1">
    <citation type="journal article" date="2020" name="Stud. Mycol.">
        <title>101 Dothideomycetes genomes: a test case for predicting lifestyles and emergence of pathogens.</title>
        <authorList>
            <person name="Haridas S."/>
            <person name="Albert R."/>
            <person name="Binder M."/>
            <person name="Bloem J."/>
            <person name="Labutti K."/>
            <person name="Salamov A."/>
            <person name="Andreopoulos B."/>
            <person name="Baker S."/>
            <person name="Barry K."/>
            <person name="Bills G."/>
            <person name="Bluhm B."/>
            <person name="Cannon C."/>
            <person name="Castanera R."/>
            <person name="Culley D."/>
            <person name="Daum C."/>
            <person name="Ezra D."/>
            <person name="Gonzalez J."/>
            <person name="Henrissat B."/>
            <person name="Kuo A."/>
            <person name="Liang C."/>
            <person name="Lipzen A."/>
            <person name="Lutzoni F."/>
            <person name="Magnuson J."/>
            <person name="Mondo S."/>
            <person name="Nolan M."/>
            <person name="Ohm R."/>
            <person name="Pangilinan J."/>
            <person name="Park H.-J."/>
            <person name="Ramirez L."/>
            <person name="Alfaro M."/>
            <person name="Sun H."/>
            <person name="Tritt A."/>
            <person name="Yoshinaga Y."/>
            <person name="Zwiers L.-H."/>
            <person name="Turgeon B."/>
            <person name="Goodwin S."/>
            <person name="Spatafora J."/>
            <person name="Crous P."/>
            <person name="Grigoriev I."/>
        </authorList>
    </citation>
    <scope>NUCLEOTIDE SEQUENCE</scope>
    <source>
        <strain evidence="3">CBS 125425</strain>
    </source>
</reference>
<dbReference type="OrthoDB" id="1933717at2759"/>
<dbReference type="GO" id="GO:0016491">
    <property type="term" value="F:oxidoreductase activity"/>
    <property type="evidence" value="ECO:0007669"/>
    <property type="project" value="TreeGrafter"/>
</dbReference>
<organism evidence="3 4">
    <name type="scientific">Polyplosphaeria fusca</name>
    <dbReference type="NCBI Taxonomy" id="682080"/>
    <lineage>
        <taxon>Eukaryota</taxon>
        <taxon>Fungi</taxon>
        <taxon>Dikarya</taxon>
        <taxon>Ascomycota</taxon>
        <taxon>Pezizomycotina</taxon>
        <taxon>Dothideomycetes</taxon>
        <taxon>Pleosporomycetidae</taxon>
        <taxon>Pleosporales</taxon>
        <taxon>Tetraplosphaeriaceae</taxon>
        <taxon>Polyplosphaeria</taxon>
    </lineage>
</organism>
<protein>
    <submittedName>
        <fullName evidence="3">NAD(P)-binding protein</fullName>
    </submittedName>
</protein>
<dbReference type="GO" id="GO:0019748">
    <property type="term" value="P:secondary metabolic process"/>
    <property type="evidence" value="ECO:0007669"/>
    <property type="project" value="TreeGrafter"/>
</dbReference>
<keyword evidence="4" id="KW-1185">Reference proteome</keyword>
<dbReference type="InterPro" id="IPR036291">
    <property type="entry name" value="NAD(P)-bd_dom_sf"/>
</dbReference>
<dbReference type="GO" id="GO:0005737">
    <property type="term" value="C:cytoplasm"/>
    <property type="evidence" value="ECO:0007669"/>
    <property type="project" value="TreeGrafter"/>
</dbReference>
<dbReference type="SUPFAM" id="SSF51735">
    <property type="entry name" value="NAD(P)-binding Rossmann-fold domains"/>
    <property type="match status" value="1"/>
</dbReference>
<sequence length="252" mass="26882">MASAAAKTIVLITGANSGIGLELAAQLLQKGTYTVLLCARSLPKGETALATLKSRSLPTDSATLFELDVTKDETIDRVAAAVESRYGHLDVLVNNAAVGLGTGTTREALRNAFDTNATGPLVMGEKFLHLLKKSTIPPSPRILNISSGAGSIGRRLDPTGMMYNMKGMYDYRASKAALSMVTACQVVEMGEFGIRVFAYDPGFTQSNLGPWNTKENGAREPRISVEPLVEVVEGGRDGEAGRFIHKDGGYVW</sequence>
<dbReference type="InterPro" id="IPR002347">
    <property type="entry name" value="SDR_fam"/>
</dbReference>
<evidence type="ECO:0000256" key="1">
    <source>
        <dbReference type="ARBA" id="ARBA00006484"/>
    </source>
</evidence>
<dbReference type="EMBL" id="ML996293">
    <property type="protein sequence ID" value="KAF2728144.1"/>
    <property type="molecule type" value="Genomic_DNA"/>
</dbReference>
<dbReference type="Gene3D" id="3.40.50.720">
    <property type="entry name" value="NAD(P)-binding Rossmann-like Domain"/>
    <property type="match status" value="1"/>
</dbReference>
<dbReference type="PRINTS" id="PR00081">
    <property type="entry name" value="GDHRDH"/>
</dbReference>
<evidence type="ECO:0000256" key="2">
    <source>
        <dbReference type="RuleBase" id="RU000363"/>
    </source>
</evidence>
<gene>
    <name evidence="3" type="ORF">EJ04DRAFT_504546</name>
</gene>
<proteinExistence type="inferred from homology"/>
<dbReference type="PRINTS" id="PR00080">
    <property type="entry name" value="SDRFAMILY"/>
</dbReference>
<dbReference type="PANTHER" id="PTHR43544:SF32">
    <property type="entry name" value="CHAIN DEHYDROGENASE, PUTATIVE (AFU_ORTHOLOGUE AFUA_5G01530)-RELATED"/>
    <property type="match status" value="1"/>
</dbReference>
<comment type="similarity">
    <text evidence="1 2">Belongs to the short-chain dehydrogenases/reductases (SDR) family.</text>
</comment>